<evidence type="ECO:0000313" key="1">
    <source>
        <dbReference type="EMBL" id="GBN72191.1"/>
    </source>
</evidence>
<gene>
    <name evidence="1" type="ORF">AVEN_59539_1</name>
</gene>
<sequence>MGATPPSPNLRAARVLEHLTRDIDAQHAHIHFRPSLESGFETQILRTRDLTLVLASLSPSLGTTPVLEHLTCDVRLDVKYTHVHFGPLVESGFEPGTIWLRG</sequence>
<dbReference type="AlphaFoldDB" id="A0A4Y2R959"/>
<organism evidence="1 2">
    <name type="scientific">Araneus ventricosus</name>
    <name type="common">Orbweaver spider</name>
    <name type="synonym">Epeira ventricosa</name>
    <dbReference type="NCBI Taxonomy" id="182803"/>
    <lineage>
        <taxon>Eukaryota</taxon>
        <taxon>Metazoa</taxon>
        <taxon>Ecdysozoa</taxon>
        <taxon>Arthropoda</taxon>
        <taxon>Chelicerata</taxon>
        <taxon>Arachnida</taxon>
        <taxon>Araneae</taxon>
        <taxon>Araneomorphae</taxon>
        <taxon>Entelegynae</taxon>
        <taxon>Araneoidea</taxon>
        <taxon>Araneidae</taxon>
        <taxon>Araneus</taxon>
    </lineage>
</organism>
<name>A0A4Y2R959_ARAVE</name>
<evidence type="ECO:0000313" key="2">
    <source>
        <dbReference type="Proteomes" id="UP000499080"/>
    </source>
</evidence>
<comment type="caution">
    <text evidence="1">The sequence shown here is derived from an EMBL/GenBank/DDBJ whole genome shotgun (WGS) entry which is preliminary data.</text>
</comment>
<keyword evidence="2" id="KW-1185">Reference proteome</keyword>
<dbReference type="Proteomes" id="UP000499080">
    <property type="component" value="Unassembled WGS sequence"/>
</dbReference>
<proteinExistence type="predicted"/>
<dbReference type="EMBL" id="BGPR01016204">
    <property type="protein sequence ID" value="GBN72191.1"/>
    <property type="molecule type" value="Genomic_DNA"/>
</dbReference>
<reference evidence="1 2" key="1">
    <citation type="journal article" date="2019" name="Sci. Rep.">
        <title>Orb-weaving spider Araneus ventricosus genome elucidates the spidroin gene catalogue.</title>
        <authorList>
            <person name="Kono N."/>
            <person name="Nakamura H."/>
            <person name="Ohtoshi R."/>
            <person name="Moran D.A.P."/>
            <person name="Shinohara A."/>
            <person name="Yoshida Y."/>
            <person name="Fujiwara M."/>
            <person name="Mori M."/>
            <person name="Tomita M."/>
            <person name="Arakawa K."/>
        </authorList>
    </citation>
    <scope>NUCLEOTIDE SEQUENCE [LARGE SCALE GENOMIC DNA]</scope>
</reference>
<protein>
    <submittedName>
        <fullName evidence="1">Uncharacterized protein</fullName>
    </submittedName>
</protein>
<accession>A0A4Y2R959</accession>